<dbReference type="EMBL" id="JACHJR010000001">
    <property type="protein sequence ID" value="MBB4945998.1"/>
    <property type="molecule type" value="Genomic_DNA"/>
</dbReference>
<dbReference type="RefSeq" id="WP_184912763.1">
    <property type="nucleotide sequence ID" value="NZ_JACHJR010000001.1"/>
</dbReference>
<evidence type="ECO:0000313" key="2">
    <source>
        <dbReference type="EMBL" id="MBB4945998.1"/>
    </source>
</evidence>
<proteinExistence type="predicted"/>
<evidence type="ECO:0008006" key="4">
    <source>
        <dbReference type="Google" id="ProtNLM"/>
    </source>
</evidence>
<name>A0A7W7S9Y5_9ACTN</name>
<protein>
    <recommendedName>
        <fullName evidence="4">Spore-associated protein A</fullName>
    </recommendedName>
</protein>
<evidence type="ECO:0000256" key="1">
    <source>
        <dbReference type="SAM" id="SignalP"/>
    </source>
</evidence>
<keyword evidence="1" id="KW-0732">Signal</keyword>
<reference evidence="2 3" key="1">
    <citation type="submission" date="2020-08" db="EMBL/GenBank/DDBJ databases">
        <title>Sequencing the genomes of 1000 actinobacteria strains.</title>
        <authorList>
            <person name="Klenk H.-P."/>
        </authorList>
    </citation>
    <scope>NUCLEOTIDE SEQUENCE [LARGE SCALE GENOMIC DNA]</scope>
    <source>
        <strain evidence="2 3">DSM 44786</strain>
    </source>
</reference>
<feature type="signal peptide" evidence="1">
    <location>
        <begin position="1"/>
        <end position="31"/>
    </location>
</feature>
<comment type="caution">
    <text evidence="2">The sequence shown here is derived from an EMBL/GenBank/DDBJ whole genome shotgun (WGS) entry which is preliminary data.</text>
</comment>
<dbReference type="Proteomes" id="UP000573327">
    <property type="component" value="Unassembled WGS sequence"/>
</dbReference>
<evidence type="ECO:0000313" key="3">
    <source>
        <dbReference type="Proteomes" id="UP000573327"/>
    </source>
</evidence>
<dbReference type="AlphaFoldDB" id="A0A7W7S9Y5"/>
<sequence length="162" mass="16730">MRGTARRLAVGAAMVLSVAGGITLPAAPASAAGWGCSGTEVSDSPYAVTTGDGDVYSYVHLYWNGSTGRNCAVNVKAGRLSGTPTLTQIALLACRQDGPVGGSASQCTAIEYPMDPSRSDIYYSSYAGPVSVNGSGHCIMVTGITYDTDGTRAEYRSPMFHC</sequence>
<organism evidence="2 3">
    <name type="scientific">Kitasatospora gansuensis</name>
    <dbReference type="NCBI Taxonomy" id="258050"/>
    <lineage>
        <taxon>Bacteria</taxon>
        <taxon>Bacillati</taxon>
        <taxon>Actinomycetota</taxon>
        <taxon>Actinomycetes</taxon>
        <taxon>Kitasatosporales</taxon>
        <taxon>Streptomycetaceae</taxon>
        <taxon>Kitasatospora</taxon>
    </lineage>
</organism>
<keyword evidence="3" id="KW-1185">Reference proteome</keyword>
<feature type="chain" id="PRO_5030837340" description="Spore-associated protein A" evidence="1">
    <location>
        <begin position="32"/>
        <end position="162"/>
    </location>
</feature>
<gene>
    <name evidence="2" type="ORF">F4556_001533</name>
</gene>
<accession>A0A7W7S9Y5</accession>